<organism evidence="2 3">
    <name type="scientific">Hypericibacter adhaerens</name>
    <dbReference type="NCBI Taxonomy" id="2602016"/>
    <lineage>
        <taxon>Bacteria</taxon>
        <taxon>Pseudomonadati</taxon>
        <taxon>Pseudomonadota</taxon>
        <taxon>Alphaproteobacteria</taxon>
        <taxon>Rhodospirillales</taxon>
        <taxon>Dongiaceae</taxon>
        <taxon>Hypericibacter</taxon>
    </lineage>
</organism>
<dbReference type="Proteomes" id="UP000325797">
    <property type="component" value="Chromosome"/>
</dbReference>
<dbReference type="InterPro" id="IPR050982">
    <property type="entry name" value="Auxin_biosynth/cation_transpt"/>
</dbReference>
<reference evidence="2 3" key="1">
    <citation type="submission" date="2019-08" db="EMBL/GenBank/DDBJ databases">
        <title>Hyperibacter terrae gen. nov., sp. nov. and Hyperibacter viscosus sp. nov., two new members in the family Rhodospirillaceae isolated from the rhizosphere of Hypericum perforatum.</title>
        <authorList>
            <person name="Noviana Z."/>
        </authorList>
    </citation>
    <scope>NUCLEOTIDE SEQUENCE [LARGE SCALE GENOMIC DNA]</scope>
    <source>
        <strain evidence="2 3">R5959</strain>
    </source>
</reference>
<sequence length="478" mass="50387">MAADIKTLPIAVIGAGPIGLAAAAHLIERGLPVRVYEAGTTVGANLRDWGHVRIFTPWRHNIDAAARRILARHGWQAPPAEALPTGDELCDLYLVPLARTPELAPAIETGARVLAIARQGLDKVTSRGREDRPFEITIRRRDGSRRQDLARAVIDASGTWNQPNPIGASGLPAEGEAEHADRIAYGMPDLLGQDRALYAGRRTLVIGAGYSAANVLLDLIRLRQDAPDTRAHWAVRGTNLARVYGGGDADQIPARGALGWQLKEAVERGAIALTAGFVAIRVREDGQGLWLDGDTAQGSRSLGPVDRIVVATGQRPDLAMTRELRLELDPWLEGAKALGPLIDPNLHSCGTVPPHGHRELSHPEPGFYTVGVKSYGRAPTFLLLTGYEQARSVAAALAGDRAAADDVQLVLPETGICEDNGVESGHCCGSPQEESAVTSSGCCGGSAPVKTVPVEACCAPAVVAKDEARTGCGCGVAA</sequence>
<dbReference type="OrthoDB" id="7279140at2"/>
<dbReference type="GO" id="GO:0004497">
    <property type="term" value="F:monooxygenase activity"/>
    <property type="evidence" value="ECO:0007669"/>
    <property type="project" value="TreeGrafter"/>
</dbReference>
<dbReference type="InterPro" id="IPR036188">
    <property type="entry name" value="FAD/NAD-bd_sf"/>
</dbReference>
<proteinExistence type="predicted"/>
<name>A0A5J6MX01_9PROT</name>
<dbReference type="Gene3D" id="3.50.50.60">
    <property type="entry name" value="FAD/NAD(P)-binding domain"/>
    <property type="match status" value="1"/>
</dbReference>
<gene>
    <name evidence="2" type="ORF">FRZ61_14920</name>
</gene>
<keyword evidence="1" id="KW-0560">Oxidoreductase</keyword>
<dbReference type="AlphaFoldDB" id="A0A5J6MX01"/>
<dbReference type="GO" id="GO:0050660">
    <property type="term" value="F:flavin adenine dinucleotide binding"/>
    <property type="evidence" value="ECO:0007669"/>
    <property type="project" value="TreeGrafter"/>
</dbReference>
<keyword evidence="3" id="KW-1185">Reference proteome</keyword>
<dbReference type="PANTHER" id="PTHR43539">
    <property type="entry name" value="FLAVIN-BINDING MONOOXYGENASE-LIKE PROTEIN (AFU_ORTHOLOGUE AFUA_4G09220)"/>
    <property type="match status" value="1"/>
</dbReference>
<dbReference type="PRINTS" id="PR00411">
    <property type="entry name" value="PNDRDTASEI"/>
</dbReference>
<evidence type="ECO:0000256" key="1">
    <source>
        <dbReference type="ARBA" id="ARBA00023002"/>
    </source>
</evidence>
<dbReference type="SUPFAM" id="SSF51905">
    <property type="entry name" value="FAD/NAD(P)-binding domain"/>
    <property type="match status" value="1"/>
</dbReference>
<dbReference type="KEGG" id="hadh:FRZ61_14920"/>
<dbReference type="PRINTS" id="PR00368">
    <property type="entry name" value="FADPNR"/>
</dbReference>
<evidence type="ECO:0000313" key="2">
    <source>
        <dbReference type="EMBL" id="QEX21563.1"/>
    </source>
</evidence>
<dbReference type="EMBL" id="CP042582">
    <property type="protein sequence ID" value="QEX21563.1"/>
    <property type="molecule type" value="Genomic_DNA"/>
</dbReference>
<accession>A0A5J6MX01</accession>
<evidence type="ECO:0000313" key="3">
    <source>
        <dbReference type="Proteomes" id="UP000325797"/>
    </source>
</evidence>
<dbReference type="Pfam" id="PF13738">
    <property type="entry name" value="Pyr_redox_3"/>
    <property type="match status" value="1"/>
</dbReference>
<protein>
    <submittedName>
        <fullName evidence="2">Flavoprotein</fullName>
    </submittedName>
</protein>
<dbReference type="RefSeq" id="WP_151116175.1">
    <property type="nucleotide sequence ID" value="NZ_CP042582.1"/>
</dbReference>
<dbReference type="PANTHER" id="PTHR43539:SF78">
    <property type="entry name" value="FLAVIN-CONTAINING MONOOXYGENASE"/>
    <property type="match status" value="1"/>
</dbReference>